<comment type="subcellular location">
    <subcellularLocation>
        <location evidence="1">Plastid</location>
    </subcellularLocation>
</comment>
<keyword evidence="7 9" id="KW-0687">Ribonucleoprotein</keyword>
<dbReference type="FunFam" id="3.30.860.10:FF:000001">
    <property type="entry name" value="30S ribosomal protein S19"/>
    <property type="match status" value="1"/>
</dbReference>
<accession>A0A2U1MK76</accession>
<dbReference type="Gene3D" id="3.30.860.10">
    <property type="entry name" value="30s Ribosomal Protein S19, Chain A"/>
    <property type="match status" value="1"/>
</dbReference>
<reference evidence="11 12" key="1">
    <citation type="journal article" date="2018" name="Mol. Plant">
        <title>The genome of Artemisia annua provides insight into the evolution of Asteraceae family and artemisinin biosynthesis.</title>
        <authorList>
            <person name="Shen Q."/>
            <person name="Zhang L."/>
            <person name="Liao Z."/>
            <person name="Wang S."/>
            <person name="Yan T."/>
            <person name="Shi P."/>
            <person name="Liu M."/>
            <person name="Fu X."/>
            <person name="Pan Q."/>
            <person name="Wang Y."/>
            <person name="Lv Z."/>
            <person name="Lu X."/>
            <person name="Zhang F."/>
            <person name="Jiang W."/>
            <person name="Ma Y."/>
            <person name="Chen M."/>
            <person name="Hao X."/>
            <person name="Li L."/>
            <person name="Tang Y."/>
            <person name="Lv G."/>
            <person name="Zhou Y."/>
            <person name="Sun X."/>
            <person name="Brodelius P.E."/>
            <person name="Rose J.K.C."/>
            <person name="Tang K."/>
        </authorList>
    </citation>
    <scope>NUCLEOTIDE SEQUENCE [LARGE SCALE GENOMIC DNA]</scope>
    <source>
        <strain evidence="12">cv. Huhao1</strain>
        <tissue evidence="11">Leaf</tissue>
    </source>
</reference>
<dbReference type="PIRSF" id="PIRSF002144">
    <property type="entry name" value="Ribosomal_S19"/>
    <property type="match status" value="1"/>
</dbReference>
<dbReference type="AlphaFoldDB" id="A0A2U1MK76"/>
<evidence type="ECO:0000313" key="12">
    <source>
        <dbReference type="Proteomes" id="UP000245207"/>
    </source>
</evidence>
<gene>
    <name evidence="11" type="ORF">CTI12_AA373050</name>
</gene>
<dbReference type="GO" id="GO:0003735">
    <property type="term" value="F:structural constituent of ribosome"/>
    <property type="evidence" value="ECO:0007669"/>
    <property type="project" value="InterPro"/>
</dbReference>
<comment type="caution">
    <text evidence="11">The sequence shown here is derived from an EMBL/GenBank/DDBJ whole genome shotgun (WGS) entry which is preliminary data.</text>
</comment>
<evidence type="ECO:0000256" key="4">
    <source>
        <dbReference type="ARBA" id="ARBA00022730"/>
    </source>
</evidence>
<dbReference type="NCBIfam" id="TIGR01050">
    <property type="entry name" value="rpsS_bact"/>
    <property type="match status" value="1"/>
</dbReference>
<dbReference type="GO" id="GO:0009536">
    <property type="term" value="C:plastid"/>
    <property type="evidence" value="ECO:0007669"/>
    <property type="project" value="UniProtKB-SubCell"/>
</dbReference>
<dbReference type="GO" id="GO:0019843">
    <property type="term" value="F:rRNA binding"/>
    <property type="evidence" value="ECO:0007669"/>
    <property type="project" value="UniProtKB-KW"/>
</dbReference>
<evidence type="ECO:0000256" key="1">
    <source>
        <dbReference type="ARBA" id="ARBA00004474"/>
    </source>
</evidence>
<feature type="compositionally biased region" description="Basic residues" evidence="10">
    <location>
        <begin position="90"/>
        <end position="99"/>
    </location>
</feature>
<dbReference type="Pfam" id="PF00203">
    <property type="entry name" value="Ribosomal_S19"/>
    <property type="match status" value="1"/>
</dbReference>
<evidence type="ECO:0000256" key="7">
    <source>
        <dbReference type="ARBA" id="ARBA00023274"/>
    </source>
</evidence>
<dbReference type="InterPro" id="IPR020934">
    <property type="entry name" value="Ribosomal_uS19_CS"/>
</dbReference>
<evidence type="ECO:0000256" key="2">
    <source>
        <dbReference type="ARBA" id="ARBA00007345"/>
    </source>
</evidence>
<evidence type="ECO:0000256" key="8">
    <source>
        <dbReference type="ARBA" id="ARBA00035253"/>
    </source>
</evidence>
<evidence type="ECO:0000256" key="10">
    <source>
        <dbReference type="SAM" id="MobiDB-lite"/>
    </source>
</evidence>
<keyword evidence="6 9" id="KW-0689">Ribosomal protein</keyword>
<dbReference type="InterPro" id="IPR002222">
    <property type="entry name" value="Ribosomal_uS19"/>
</dbReference>
<dbReference type="InterPro" id="IPR023575">
    <property type="entry name" value="Ribosomal_uS19_SF"/>
</dbReference>
<dbReference type="SUPFAM" id="SSF54570">
    <property type="entry name" value="Ribosomal protein S19"/>
    <property type="match status" value="1"/>
</dbReference>
<keyword evidence="3" id="KW-0934">Plastid</keyword>
<sequence length="99" mass="11181">MPPIINKFPFVATHLKKIIAKFNANNEKHVIKCWSRASMVIPEMVGHRIDIHTGNAFRKLTIKDPMVGHKLGEFALTRKRKPQKAQNAKNAKKGGKKGK</sequence>
<dbReference type="Proteomes" id="UP000245207">
    <property type="component" value="Unassembled WGS sequence"/>
</dbReference>
<proteinExistence type="inferred from homology"/>
<dbReference type="GO" id="GO:0005763">
    <property type="term" value="C:mitochondrial small ribosomal subunit"/>
    <property type="evidence" value="ECO:0007669"/>
    <property type="project" value="TreeGrafter"/>
</dbReference>
<evidence type="ECO:0000256" key="9">
    <source>
        <dbReference type="RuleBase" id="RU003485"/>
    </source>
</evidence>
<comment type="similarity">
    <text evidence="2 9">Belongs to the universal ribosomal protein uS19 family.</text>
</comment>
<dbReference type="InterPro" id="IPR005732">
    <property type="entry name" value="Ribosomal_uS19_bac-type"/>
</dbReference>
<organism evidence="11 12">
    <name type="scientific">Artemisia annua</name>
    <name type="common">Sweet wormwood</name>
    <dbReference type="NCBI Taxonomy" id="35608"/>
    <lineage>
        <taxon>Eukaryota</taxon>
        <taxon>Viridiplantae</taxon>
        <taxon>Streptophyta</taxon>
        <taxon>Embryophyta</taxon>
        <taxon>Tracheophyta</taxon>
        <taxon>Spermatophyta</taxon>
        <taxon>Magnoliopsida</taxon>
        <taxon>eudicotyledons</taxon>
        <taxon>Gunneridae</taxon>
        <taxon>Pentapetalae</taxon>
        <taxon>asterids</taxon>
        <taxon>campanulids</taxon>
        <taxon>Asterales</taxon>
        <taxon>Asteraceae</taxon>
        <taxon>Asteroideae</taxon>
        <taxon>Anthemideae</taxon>
        <taxon>Artemisiinae</taxon>
        <taxon>Artemisia</taxon>
    </lineage>
</organism>
<keyword evidence="5" id="KW-0694">RNA-binding</keyword>
<dbReference type="GO" id="GO:0000028">
    <property type="term" value="P:ribosomal small subunit assembly"/>
    <property type="evidence" value="ECO:0007669"/>
    <property type="project" value="TreeGrafter"/>
</dbReference>
<keyword evidence="4" id="KW-0699">rRNA-binding</keyword>
<evidence type="ECO:0000256" key="5">
    <source>
        <dbReference type="ARBA" id="ARBA00022884"/>
    </source>
</evidence>
<evidence type="ECO:0000256" key="3">
    <source>
        <dbReference type="ARBA" id="ARBA00022640"/>
    </source>
</evidence>
<protein>
    <recommendedName>
        <fullName evidence="8">Small ribosomal subunit protein uS19c</fullName>
    </recommendedName>
</protein>
<dbReference type="PANTHER" id="PTHR11880:SF8">
    <property type="entry name" value="SMALL RIBOSOMAL SUBUNIT PROTEIN US19M"/>
    <property type="match status" value="1"/>
</dbReference>
<keyword evidence="12" id="KW-1185">Reference proteome</keyword>
<dbReference type="STRING" id="35608.A0A2U1MK76"/>
<dbReference type="HAMAP" id="MF_00531">
    <property type="entry name" value="Ribosomal_uS19"/>
    <property type="match status" value="1"/>
</dbReference>
<dbReference type="OrthoDB" id="2043at2759"/>
<name>A0A2U1MK76_ARTAN</name>
<evidence type="ECO:0000313" key="11">
    <source>
        <dbReference type="EMBL" id="PWA61671.1"/>
    </source>
</evidence>
<feature type="region of interest" description="Disordered" evidence="10">
    <location>
        <begin position="76"/>
        <end position="99"/>
    </location>
</feature>
<dbReference type="PROSITE" id="PS00323">
    <property type="entry name" value="RIBOSOMAL_S19"/>
    <property type="match status" value="1"/>
</dbReference>
<dbReference type="GO" id="GO:0006412">
    <property type="term" value="P:translation"/>
    <property type="evidence" value="ECO:0007669"/>
    <property type="project" value="InterPro"/>
</dbReference>
<dbReference type="PANTHER" id="PTHR11880">
    <property type="entry name" value="RIBOSOMAL PROTEIN S19P FAMILY MEMBER"/>
    <property type="match status" value="1"/>
</dbReference>
<dbReference type="PRINTS" id="PR00975">
    <property type="entry name" value="RIBOSOMALS19"/>
</dbReference>
<dbReference type="EMBL" id="PKPP01005048">
    <property type="protein sequence ID" value="PWA61671.1"/>
    <property type="molecule type" value="Genomic_DNA"/>
</dbReference>
<evidence type="ECO:0000256" key="6">
    <source>
        <dbReference type="ARBA" id="ARBA00022980"/>
    </source>
</evidence>